<feature type="transmembrane region" description="Helical" evidence="4">
    <location>
        <begin position="82"/>
        <end position="107"/>
    </location>
</feature>
<evidence type="ECO:0008006" key="9">
    <source>
        <dbReference type="Google" id="ProtNLM"/>
    </source>
</evidence>
<dbReference type="Pfam" id="PF02875">
    <property type="entry name" value="Mur_ligase_C"/>
    <property type="match status" value="1"/>
</dbReference>
<feature type="domain" description="Mur ligase C-terminal" evidence="5">
    <location>
        <begin position="353"/>
        <end position="475"/>
    </location>
</feature>
<evidence type="ECO:0000256" key="2">
    <source>
        <dbReference type="ARBA" id="ARBA00022741"/>
    </source>
</evidence>
<reference evidence="7 8" key="1">
    <citation type="submission" date="2017-09" db="EMBL/GenBank/DDBJ databases">
        <title>Depth-based differentiation of microbial function through sediment-hosted aquifers and enrichment of novel symbionts in the deep terrestrial subsurface.</title>
        <authorList>
            <person name="Probst A.J."/>
            <person name="Ladd B."/>
            <person name="Jarett J.K."/>
            <person name="Geller-Mcgrath D.E."/>
            <person name="Sieber C.M."/>
            <person name="Emerson J.B."/>
            <person name="Anantharaman K."/>
            <person name="Thomas B.C."/>
            <person name="Malmstrom R."/>
            <person name="Stieglmeier M."/>
            <person name="Klingl A."/>
            <person name="Woyke T."/>
            <person name="Ryan C.M."/>
            <person name="Banfield J.F."/>
        </authorList>
    </citation>
    <scope>NUCLEOTIDE SEQUENCE [LARGE SCALE GENOMIC DNA]</scope>
    <source>
        <strain evidence="7">CG22_combo_CG10-13_8_21_14_all_36_13</strain>
    </source>
</reference>
<dbReference type="InterPro" id="IPR051046">
    <property type="entry name" value="MurCDEF_CellWall_CoF430Synth"/>
</dbReference>
<gene>
    <name evidence="7" type="ORF">COW81_02855</name>
</gene>
<sequence length="484" mass="54514">MINTFPLSIFFYQIYILQLENYDLGRFIKHIINNLFKADTEKEKDIKWTPKLILVSTTSFLVFFVPILYITLGVFPNTIFDIVVVVLLYAALSPIFWIALSVVTVLFSPLDLVAKERIISNARKKLASFPKIKVIAITGSYGKTTMKDVISTTLGIRYRVVSTRGNHNTPIGISKQILEEINEDTDIFVVEMGAYKKGDIADLCSIAHPNISILTGINEAHLERFGSIENTIDAKFDIVKNCAADGKIVLNADDKRVVSSYKKYKGNQEVYFFSKEENKLCKYRAKEVVFGNDGEGISFILERESKTIGKIETPFVAEYIIGNVIAAFIVGGIVGMTDAEIQAGLKQIKPPKHRLNIQKTPNDMVVIDDSYNGNSEGVREAINTLSKFKKRRKIYITPGLVETGDESEKIHEEIGRQLGAVADLVFLMENSTTKYIIKGLESVSFDKDRLHIHKDKKNAYQELGRIAMPGDVILFQNDWPENYV</sequence>
<evidence type="ECO:0000313" key="7">
    <source>
        <dbReference type="EMBL" id="PIP86946.1"/>
    </source>
</evidence>
<keyword evidence="4" id="KW-0472">Membrane</keyword>
<dbReference type="PANTHER" id="PTHR43024">
    <property type="entry name" value="UDP-N-ACETYLMURAMOYL-TRIPEPTIDE--D-ALANYL-D-ALANINE LIGASE"/>
    <property type="match status" value="1"/>
</dbReference>
<accession>A0A2H0DXP4</accession>
<keyword evidence="2" id="KW-0547">Nucleotide-binding</keyword>
<dbReference type="GO" id="GO:0005524">
    <property type="term" value="F:ATP binding"/>
    <property type="evidence" value="ECO:0007669"/>
    <property type="project" value="UniProtKB-KW"/>
</dbReference>
<evidence type="ECO:0000256" key="3">
    <source>
        <dbReference type="ARBA" id="ARBA00022840"/>
    </source>
</evidence>
<dbReference type="SUPFAM" id="SSF53244">
    <property type="entry name" value="MurD-like peptide ligases, peptide-binding domain"/>
    <property type="match status" value="1"/>
</dbReference>
<dbReference type="Proteomes" id="UP000231143">
    <property type="component" value="Unassembled WGS sequence"/>
</dbReference>
<keyword evidence="4" id="KW-1133">Transmembrane helix</keyword>
<feature type="domain" description="Mur ligase central" evidence="6">
    <location>
        <begin position="137"/>
        <end position="330"/>
    </location>
</feature>
<evidence type="ECO:0000256" key="1">
    <source>
        <dbReference type="ARBA" id="ARBA00022598"/>
    </source>
</evidence>
<feature type="transmembrane region" description="Helical" evidence="4">
    <location>
        <begin position="52"/>
        <end position="76"/>
    </location>
</feature>
<dbReference type="EMBL" id="PCTT01000038">
    <property type="protein sequence ID" value="PIP86946.1"/>
    <property type="molecule type" value="Genomic_DNA"/>
</dbReference>
<dbReference type="InterPro" id="IPR004101">
    <property type="entry name" value="Mur_ligase_C"/>
</dbReference>
<comment type="caution">
    <text evidence="7">The sequence shown here is derived from an EMBL/GenBank/DDBJ whole genome shotgun (WGS) entry which is preliminary data.</text>
</comment>
<dbReference type="Pfam" id="PF08245">
    <property type="entry name" value="Mur_ligase_M"/>
    <property type="match status" value="1"/>
</dbReference>
<evidence type="ECO:0000313" key="8">
    <source>
        <dbReference type="Proteomes" id="UP000231143"/>
    </source>
</evidence>
<dbReference type="SUPFAM" id="SSF53623">
    <property type="entry name" value="MurD-like peptide ligases, catalytic domain"/>
    <property type="match status" value="1"/>
</dbReference>
<dbReference type="AlphaFoldDB" id="A0A2H0DXP4"/>
<evidence type="ECO:0000259" key="6">
    <source>
        <dbReference type="Pfam" id="PF08245"/>
    </source>
</evidence>
<keyword evidence="3" id="KW-0067">ATP-binding</keyword>
<dbReference type="GO" id="GO:0016881">
    <property type="term" value="F:acid-amino acid ligase activity"/>
    <property type="evidence" value="ECO:0007669"/>
    <property type="project" value="InterPro"/>
</dbReference>
<dbReference type="InterPro" id="IPR036565">
    <property type="entry name" value="Mur-like_cat_sf"/>
</dbReference>
<protein>
    <recommendedName>
        <fullName evidence="9">UDP-N-acetylmuramoyl-tripeptide--D-alanyl-D-alanine ligase</fullName>
    </recommendedName>
</protein>
<keyword evidence="1" id="KW-0436">Ligase</keyword>
<evidence type="ECO:0000259" key="5">
    <source>
        <dbReference type="Pfam" id="PF02875"/>
    </source>
</evidence>
<organism evidence="7 8">
    <name type="scientific">Candidatus Campbellbacteria bacterium CG22_combo_CG10-13_8_21_14_all_36_13</name>
    <dbReference type="NCBI Taxonomy" id="1974529"/>
    <lineage>
        <taxon>Bacteria</taxon>
        <taxon>Candidatus Campbelliibacteriota</taxon>
    </lineage>
</organism>
<dbReference type="Gene3D" id="3.90.190.20">
    <property type="entry name" value="Mur ligase, C-terminal domain"/>
    <property type="match status" value="1"/>
</dbReference>
<dbReference type="InterPro" id="IPR013221">
    <property type="entry name" value="Mur_ligase_cen"/>
</dbReference>
<keyword evidence="4" id="KW-0812">Transmembrane</keyword>
<dbReference type="PANTHER" id="PTHR43024:SF1">
    <property type="entry name" value="UDP-N-ACETYLMURAMOYL-TRIPEPTIDE--D-ALANYL-D-ALANINE LIGASE"/>
    <property type="match status" value="1"/>
</dbReference>
<dbReference type="Gene3D" id="3.40.1190.10">
    <property type="entry name" value="Mur-like, catalytic domain"/>
    <property type="match status" value="1"/>
</dbReference>
<proteinExistence type="predicted"/>
<name>A0A2H0DXP4_9BACT</name>
<evidence type="ECO:0000256" key="4">
    <source>
        <dbReference type="SAM" id="Phobius"/>
    </source>
</evidence>
<dbReference type="InterPro" id="IPR036615">
    <property type="entry name" value="Mur_ligase_C_dom_sf"/>
</dbReference>